<feature type="transmembrane region" description="Helical" evidence="1">
    <location>
        <begin position="86"/>
        <end position="102"/>
    </location>
</feature>
<feature type="transmembrane region" description="Helical" evidence="1">
    <location>
        <begin position="211"/>
        <end position="234"/>
    </location>
</feature>
<feature type="transmembrane region" description="Helical" evidence="1">
    <location>
        <begin position="361"/>
        <end position="378"/>
    </location>
</feature>
<feature type="transmembrane region" description="Helical" evidence="1">
    <location>
        <begin position="323"/>
        <end position="341"/>
    </location>
</feature>
<dbReference type="EMBL" id="CACVAU010000013">
    <property type="protein sequence ID" value="CAA6804090.1"/>
    <property type="molecule type" value="Genomic_DNA"/>
</dbReference>
<dbReference type="AlphaFoldDB" id="A0A6S6S3C2"/>
<gene>
    <name evidence="2" type="ORF">HELGO_WM11810</name>
</gene>
<keyword evidence="1" id="KW-0472">Membrane</keyword>
<keyword evidence="1" id="KW-0812">Transmembrane</keyword>
<protein>
    <submittedName>
        <fullName evidence="2">Uncharacterized protein</fullName>
    </submittedName>
</protein>
<sequence>MQEKNINEEKINLINLKKEVSLHPMFKVKSFAWVVLGLAFVLMFIENFLQMDNLVGGWHIVAYVLELLLLAYMAFKKQLDNKYVKWFLPLLVIMIVDMFYYSNDMVQFLLPIVFFYVLIMLYWTSMHKVHSLYQTLLPASFLNGFGVPYISKFFDSLFVKKDDSDIYRRVGLALLITLPFLGVFVALLFSADERFANFLTNLVDFNLNFDVTYIWTVPWYFFLYLVLFVAMLSMKKERISIQETKAFDMLIVGIFLGMINLLFLMFVAMQLPFLFGEANLPTGKNLAEFAREGFFQLMMVMGLVLLIFIFIMRRYKNEKIGMFLLAGLLVQTILMGLVSLKKMYLYQSIKGATVLRYYVEWFDYFLILMLSIGLIFLVKKLAFRKLLDSIVVLGLVSFTLVVSLNVDGMVASHNIEKFKASPHKLDKRAISRLSIDALEAIQGTDIIIETSSQRECEKFSNYHLGYCTKLEKFGITQYKEYGYESH</sequence>
<reference evidence="2" key="1">
    <citation type="submission" date="2020-01" db="EMBL/GenBank/DDBJ databases">
        <authorList>
            <person name="Meier V. D."/>
            <person name="Meier V D."/>
        </authorList>
    </citation>
    <scope>NUCLEOTIDE SEQUENCE</scope>
    <source>
        <strain evidence="2">HLG_WM_MAG_05</strain>
    </source>
</reference>
<dbReference type="InterPro" id="IPR025291">
    <property type="entry name" value="DUF4153"/>
</dbReference>
<feature type="transmembrane region" description="Helical" evidence="1">
    <location>
        <begin position="55"/>
        <end position="74"/>
    </location>
</feature>
<accession>A0A6S6S3C2</accession>
<keyword evidence="1" id="KW-1133">Transmembrane helix</keyword>
<dbReference type="Pfam" id="PF13687">
    <property type="entry name" value="DUF4153"/>
    <property type="match status" value="1"/>
</dbReference>
<proteinExistence type="predicted"/>
<feature type="transmembrane region" description="Helical" evidence="1">
    <location>
        <begin position="170"/>
        <end position="191"/>
    </location>
</feature>
<feature type="transmembrane region" description="Helical" evidence="1">
    <location>
        <begin position="31"/>
        <end position="49"/>
    </location>
</feature>
<name>A0A6S6S3C2_9BACT</name>
<organism evidence="2">
    <name type="scientific">uncultured Sulfurovum sp</name>
    <dbReference type="NCBI Taxonomy" id="269237"/>
    <lineage>
        <taxon>Bacteria</taxon>
        <taxon>Pseudomonadati</taxon>
        <taxon>Campylobacterota</taxon>
        <taxon>Epsilonproteobacteria</taxon>
        <taxon>Campylobacterales</taxon>
        <taxon>Sulfurovaceae</taxon>
        <taxon>Sulfurovum</taxon>
        <taxon>environmental samples</taxon>
    </lineage>
</organism>
<feature type="transmembrane region" description="Helical" evidence="1">
    <location>
        <begin position="390"/>
        <end position="411"/>
    </location>
</feature>
<feature type="transmembrane region" description="Helical" evidence="1">
    <location>
        <begin position="246"/>
        <end position="273"/>
    </location>
</feature>
<feature type="transmembrane region" description="Helical" evidence="1">
    <location>
        <begin position="293"/>
        <end position="311"/>
    </location>
</feature>
<evidence type="ECO:0000256" key="1">
    <source>
        <dbReference type="SAM" id="Phobius"/>
    </source>
</evidence>
<feature type="transmembrane region" description="Helical" evidence="1">
    <location>
        <begin position="108"/>
        <end position="124"/>
    </location>
</feature>
<evidence type="ECO:0000313" key="2">
    <source>
        <dbReference type="EMBL" id="CAA6804090.1"/>
    </source>
</evidence>